<dbReference type="GO" id="GO:1900376">
    <property type="term" value="P:regulation of secondary metabolite biosynthetic process"/>
    <property type="evidence" value="ECO:0007669"/>
    <property type="project" value="TreeGrafter"/>
</dbReference>
<dbReference type="Proteomes" id="UP000671879">
    <property type="component" value="Chromosome"/>
</dbReference>
<keyword evidence="6" id="KW-0804">Transcription</keyword>
<feature type="binding site" evidence="7">
    <location>
        <position position="140"/>
    </location>
    <ligand>
        <name>Zn(2+)</name>
        <dbReference type="ChEBI" id="CHEBI:29105"/>
    </ligand>
</feature>
<evidence type="ECO:0000256" key="2">
    <source>
        <dbReference type="ARBA" id="ARBA00022491"/>
    </source>
</evidence>
<dbReference type="GO" id="GO:0045892">
    <property type="term" value="P:negative regulation of DNA-templated transcription"/>
    <property type="evidence" value="ECO:0007669"/>
    <property type="project" value="TreeGrafter"/>
</dbReference>
<dbReference type="PANTHER" id="PTHR33202:SF7">
    <property type="entry name" value="FERRIC UPTAKE REGULATION PROTEIN"/>
    <property type="match status" value="1"/>
</dbReference>
<dbReference type="SUPFAM" id="SSF46785">
    <property type="entry name" value="Winged helix' DNA-binding domain"/>
    <property type="match status" value="1"/>
</dbReference>
<evidence type="ECO:0000256" key="8">
    <source>
        <dbReference type="PIRSR" id="PIRSR602481-2"/>
    </source>
</evidence>
<accession>A0A9Q7AAG7</accession>
<name>A0A9Q7AAG7_9BACT</name>
<evidence type="ECO:0000256" key="3">
    <source>
        <dbReference type="ARBA" id="ARBA00022833"/>
    </source>
</evidence>
<keyword evidence="2" id="KW-0678">Repressor</keyword>
<dbReference type="Pfam" id="PF01475">
    <property type="entry name" value="FUR"/>
    <property type="match status" value="1"/>
</dbReference>
<feature type="binding site" evidence="7">
    <location>
        <position position="99"/>
    </location>
    <ligand>
        <name>Zn(2+)</name>
        <dbReference type="ChEBI" id="CHEBI:29105"/>
    </ligand>
</feature>
<feature type="binding site" evidence="7">
    <location>
        <position position="102"/>
    </location>
    <ligand>
        <name>Zn(2+)</name>
        <dbReference type="ChEBI" id="CHEBI:29105"/>
    </ligand>
</feature>
<dbReference type="CDD" id="cd07153">
    <property type="entry name" value="Fur_like"/>
    <property type="match status" value="1"/>
</dbReference>
<comment type="cofactor">
    <cofactor evidence="8">
        <name>Mn(2+)</name>
        <dbReference type="ChEBI" id="CHEBI:29035"/>
    </cofactor>
    <cofactor evidence="8">
        <name>Fe(2+)</name>
        <dbReference type="ChEBI" id="CHEBI:29033"/>
    </cofactor>
    <text evidence="8">Binds 1 Mn(2+) or Fe(2+) ion per subunit.</text>
</comment>
<dbReference type="InterPro" id="IPR043135">
    <property type="entry name" value="Fur_C"/>
</dbReference>
<gene>
    <name evidence="9" type="ORF">KAR29_05910</name>
</gene>
<sequence>MEEADKLAAYLERLREEGLRLTAPRRVIIETLLDNLGRHLNARELMDLVQERDGTVGFATVYRTLELLVGLGMLNRISLEEGFSRYEVPDERMHVHLYCRFCGKTVHLPDEAEKEALVRSWMEGSGFILLPQTFEIAGVCAECRRCLSDESVDVAPCGKICRGRGNRRCRRIRGGNEG</sequence>
<reference evidence="10" key="1">
    <citation type="submission" date="2021-04" db="EMBL/GenBank/DDBJ databases">
        <title>A novel Synergistetes isolate from a pyrite-forming mixed culture.</title>
        <authorList>
            <person name="Bunk B."/>
            <person name="Sproer C."/>
            <person name="Spring S."/>
            <person name="Pester M."/>
        </authorList>
    </citation>
    <scope>NUCLEOTIDE SEQUENCE [LARGE SCALE GENOMIC DNA]</scope>
    <source>
        <strain evidence="10">J.5.4.2-T.3.5.2</strain>
    </source>
</reference>
<dbReference type="GO" id="GO:0008270">
    <property type="term" value="F:zinc ion binding"/>
    <property type="evidence" value="ECO:0007669"/>
    <property type="project" value="TreeGrafter"/>
</dbReference>
<dbReference type="GO" id="GO:0003700">
    <property type="term" value="F:DNA-binding transcription factor activity"/>
    <property type="evidence" value="ECO:0007669"/>
    <property type="project" value="InterPro"/>
</dbReference>
<evidence type="ECO:0000256" key="5">
    <source>
        <dbReference type="ARBA" id="ARBA00023125"/>
    </source>
</evidence>
<dbReference type="AlphaFoldDB" id="A0A9Q7AAG7"/>
<keyword evidence="7" id="KW-0479">Metal-binding</keyword>
<dbReference type="InterPro" id="IPR036388">
    <property type="entry name" value="WH-like_DNA-bd_sf"/>
</dbReference>
<dbReference type="KEGG" id="aram:KAR29_05910"/>
<keyword evidence="10" id="KW-1185">Reference proteome</keyword>
<dbReference type="InterPro" id="IPR036390">
    <property type="entry name" value="WH_DNA-bd_sf"/>
</dbReference>
<keyword evidence="5" id="KW-0238">DNA-binding</keyword>
<protein>
    <submittedName>
        <fullName evidence="9">Transcriptional repressor</fullName>
    </submittedName>
</protein>
<keyword evidence="8" id="KW-0408">Iron</keyword>
<feature type="binding site" evidence="8">
    <location>
        <position position="115"/>
    </location>
    <ligand>
        <name>Fe cation</name>
        <dbReference type="ChEBI" id="CHEBI:24875"/>
    </ligand>
</feature>
<keyword evidence="3 7" id="KW-0862">Zinc</keyword>
<dbReference type="RefSeq" id="WP_274374691.1">
    <property type="nucleotide sequence ID" value="NZ_CP072943.1"/>
</dbReference>
<dbReference type="GO" id="GO:0000976">
    <property type="term" value="F:transcription cis-regulatory region binding"/>
    <property type="evidence" value="ECO:0007669"/>
    <property type="project" value="TreeGrafter"/>
</dbReference>
<evidence type="ECO:0000313" key="10">
    <source>
        <dbReference type="Proteomes" id="UP000671879"/>
    </source>
</evidence>
<feature type="binding site" evidence="7">
    <location>
        <position position="143"/>
    </location>
    <ligand>
        <name>Zn(2+)</name>
        <dbReference type="ChEBI" id="CHEBI:29105"/>
    </ligand>
</feature>
<dbReference type="InterPro" id="IPR002481">
    <property type="entry name" value="FUR"/>
</dbReference>
<evidence type="ECO:0000256" key="4">
    <source>
        <dbReference type="ARBA" id="ARBA00023015"/>
    </source>
</evidence>
<comment type="similarity">
    <text evidence="1">Belongs to the Fur family.</text>
</comment>
<proteinExistence type="inferred from homology"/>
<organism evidence="9 10">
    <name type="scientific">Aminithiophilus ramosus</name>
    <dbReference type="NCBI Taxonomy" id="3029084"/>
    <lineage>
        <taxon>Bacteria</taxon>
        <taxon>Thermotogati</taxon>
        <taxon>Synergistota</taxon>
        <taxon>Synergistia</taxon>
        <taxon>Synergistales</taxon>
        <taxon>Aminithiophilaceae</taxon>
        <taxon>Aminithiophilus</taxon>
    </lineage>
</organism>
<dbReference type="EMBL" id="CP072943">
    <property type="protein sequence ID" value="QTX33405.1"/>
    <property type="molecule type" value="Genomic_DNA"/>
</dbReference>
<evidence type="ECO:0000256" key="7">
    <source>
        <dbReference type="PIRSR" id="PIRSR602481-1"/>
    </source>
</evidence>
<dbReference type="Gene3D" id="1.10.10.10">
    <property type="entry name" value="Winged helix-like DNA-binding domain superfamily/Winged helix DNA-binding domain"/>
    <property type="match status" value="1"/>
</dbReference>
<comment type="cofactor">
    <cofactor evidence="7">
        <name>Zn(2+)</name>
        <dbReference type="ChEBI" id="CHEBI:29105"/>
    </cofactor>
    <text evidence="7">Binds 1 zinc ion per subunit.</text>
</comment>
<dbReference type="Gene3D" id="3.30.1490.190">
    <property type="match status" value="1"/>
</dbReference>
<evidence type="ECO:0000256" key="6">
    <source>
        <dbReference type="ARBA" id="ARBA00023163"/>
    </source>
</evidence>
<keyword evidence="4" id="KW-0805">Transcription regulation</keyword>
<evidence type="ECO:0000313" key="9">
    <source>
        <dbReference type="EMBL" id="QTX33405.1"/>
    </source>
</evidence>
<dbReference type="PANTHER" id="PTHR33202">
    <property type="entry name" value="ZINC UPTAKE REGULATION PROTEIN"/>
    <property type="match status" value="1"/>
</dbReference>
<evidence type="ECO:0000256" key="1">
    <source>
        <dbReference type="ARBA" id="ARBA00007957"/>
    </source>
</evidence>